<dbReference type="Pfam" id="PF03454">
    <property type="entry name" value="MoeA_C"/>
    <property type="match status" value="1"/>
</dbReference>
<dbReference type="CDD" id="cd00887">
    <property type="entry name" value="MoeA"/>
    <property type="match status" value="1"/>
</dbReference>
<dbReference type="EC" id="2.10.1.1" evidence="7"/>
<protein>
    <recommendedName>
        <fullName evidence="7">Molybdopterin molybdenumtransferase</fullName>
        <ecNumber evidence="7">2.10.1.1</ecNumber>
    </recommendedName>
</protein>
<dbReference type="NCBIfam" id="TIGR00177">
    <property type="entry name" value="molyb_syn"/>
    <property type="match status" value="1"/>
</dbReference>
<dbReference type="PANTHER" id="PTHR10192:SF5">
    <property type="entry name" value="GEPHYRIN"/>
    <property type="match status" value="1"/>
</dbReference>
<dbReference type="SUPFAM" id="SSF63867">
    <property type="entry name" value="MoeA C-terminal domain-like"/>
    <property type="match status" value="1"/>
</dbReference>
<keyword evidence="7" id="KW-0808">Transferase</keyword>
<evidence type="ECO:0000256" key="5">
    <source>
        <dbReference type="ARBA" id="ARBA00023150"/>
    </source>
</evidence>
<evidence type="ECO:0000256" key="4">
    <source>
        <dbReference type="ARBA" id="ARBA00022505"/>
    </source>
</evidence>
<gene>
    <name evidence="9" type="ORF">ISF26_09650</name>
</gene>
<dbReference type="SUPFAM" id="SSF53218">
    <property type="entry name" value="Molybdenum cofactor biosynthesis proteins"/>
    <property type="match status" value="1"/>
</dbReference>
<dbReference type="PANTHER" id="PTHR10192">
    <property type="entry name" value="MOLYBDOPTERIN BIOSYNTHESIS PROTEIN"/>
    <property type="match status" value="1"/>
</dbReference>
<dbReference type="InterPro" id="IPR036425">
    <property type="entry name" value="MoaB/Mog-like_dom_sf"/>
</dbReference>
<dbReference type="PROSITE" id="PS01079">
    <property type="entry name" value="MOCF_BIOSYNTHESIS_2"/>
    <property type="match status" value="1"/>
</dbReference>
<dbReference type="InterPro" id="IPR005110">
    <property type="entry name" value="MoeA_linker/N"/>
</dbReference>
<comment type="pathway">
    <text evidence="2 7">Cofactor biosynthesis; molybdopterin biosynthesis.</text>
</comment>
<dbReference type="Pfam" id="PF03453">
    <property type="entry name" value="MoeA_N"/>
    <property type="match status" value="1"/>
</dbReference>
<dbReference type="NCBIfam" id="NF045515">
    <property type="entry name" value="Glp_gephyrin"/>
    <property type="match status" value="1"/>
</dbReference>
<comment type="cofactor">
    <cofactor evidence="7">
        <name>Mg(2+)</name>
        <dbReference type="ChEBI" id="CHEBI:18420"/>
    </cofactor>
</comment>
<dbReference type="InterPro" id="IPR036135">
    <property type="entry name" value="MoeA_linker/N_sf"/>
</dbReference>
<keyword evidence="7" id="KW-0460">Magnesium</keyword>
<accession>A0ABY3PSE0</accession>
<dbReference type="Gene3D" id="2.40.340.10">
    <property type="entry name" value="MoeA, C-terminal, domain IV"/>
    <property type="match status" value="1"/>
</dbReference>
<dbReference type="InterPro" id="IPR038987">
    <property type="entry name" value="MoeA-like"/>
</dbReference>
<feature type="domain" description="MoaB/Mog" evidence="8">
    <location>
        <begin position="173"/>
        <end position="310"/>
    </location>
</feature>
<proteinExistence type="inferred from homology"/>
<comment type="catalytic activity">
    <reaction evidence="6">
        <text>adenylyl-molybdopterin + molybdate = Mo-molybdopterin + AMP + H(+)</text>
        <dbReference type="Rhea" id="RHEA:35047"/>
        <dbReference type="ChEBI" id="CHEBI:15378"/>
        <dbReference type="ChEBI" id="CHEBI:36264"/>
        <dbReference type="ChEBI" id="CHEBI:62727"/>
        <dbReference type="ChEBI" id="CHEBI:71302"/>
        <dbReference type="ChEBI" id="CHEBI:456215"/>
        <dbReference type="EC" id="2.10.1.1"/>
    </reaction>
</comment>
<keyword evidence="5 7" id="KW-0501">Molybdenum cofactor biosynthesis</keyword>
<dbReference type="Proteomes" id="UP001054846">
    <property type="component" value="Chromosome"/>
</dbReference>
<dbReference type="InterPro" id="IPR005111">
    <property type="entry name" value="MoeA_C_domain_IV"/>
</dbReference>
<dbReference type="InterPro" id="IPR008284">
    <property type="entry name" value="MoCF_biosynth_CS"/>
</dbReference>
<evidence type="ECO:0000256" key="1">
    <source>
        <dbReference type="ARBA" id="ARBA00002901"/>
    </source>
</evidence>
<evidence type="ECO:0000256" key="3">
    <source>
        <dbReference type="ARBA" id="ARBA00010763"/>
    </source>
</evidence>
<comment type="function">
    <text evidence="1 7">Catalyzes the insertion of molybdate into adenylated molybdopterin with the concomitant release of AMP.</text>
</comment>
<dbReference type="SMART" id="SM00852">
    <property type="entry name" value="MoCF_biosynth"/>
    <property type="match status" value="1"/>
</dbReference>
<dbReference type="Pfam" id="PF00994">
    <property type="entry name" value="MoCF_biosynth"/>
    <property type="match status" value="1"/>
</dbReference>
<keyword evidence="10" id="KW-1185">Reference proteome</keyword>
<evidence type="ECO:0000313" key="10">
    <source>
        <dbReference type="Proteomes" id="UP001054846"/>
    </source>
</evidence>
<organism evidence="9 10">
    <name type="scientific">Gloeobacter morelensis MG652769</name>
    <dbReference type="NCBI Taxonomy" id="2781736"/>
    <lineage>
        <taxon>Bacteria</taxon>
        <taxon>Bacillati</taxon>
        <taxon>Cyanobacteriota</taxon>
        <taxon>Cyanophyceae</taxon>
        <taxon>Gloeobacterales</taxon>
        <taxon>Gloeobacteraceae</taxon>
        <taxon>Gloeobacter</taxon>
        <taxon>Gloeobacter morelensis</taxon>
    </lineage>
</organism>
<reference evidence="9 10" key="1">
    <citation type="journal article" date="2021" name="Genome Biol. Evol.">
        <title>Complete Genome Sequencing of a Novel Gloeobacter Species from a Waterfall Cave in Mexico.</title>
        <authorList>
            <person name="Saw J.H."/>
            <person name="Cardona T."/>
            <person name="Montejano G."/>
        </authorList>
    </citation>
    <scope>NUCLEOTIDE SEQUENCE [LARGE SCALE GENOMIC DNA]</scope>
    <source>
        <strain evidence="9">MG652769</strain>
    </source>
</reference>
<dbReference type="InterPro" id="IPR001453">
    <property type="entry name" value="MoaB/Mog_dom"/>
</dbReference>
<evidence type="ECO:0000259" key="8">
    <source>
        <dbReference type="SMART" id="SM00852"/>
    </source>
</evidence>
<dbReference type="Gene3D" id="3.40.980.10">
    <property type="entry name" value="MoaB/Mog-like domain"/>
    <property type="match status" value="1"/>
</dbReference>
<keyword evidence="4 7" id="KW-0500">Molybdenum</keyword>
<evidence type="ECO:0000256" key="6">
    <source>
        <dbReference type="ARBA" id="ARBA00047317"/>
    </source>
</evidence>
<dbReference type="EMBL" id="CP063845">
    <property type="protein sequence ID" value="UFP96449.1"/>
    <property type="molecule type" value="Genomic_DNA"/>
</dbReference>
<dbReference type="SUPFAM" id="SSF63882">
    <property type="entry name" value="MoeA N-terminal region -like"/>
    <property type="match status" value="1"/>
</dbReference>
<evidence type="ECO:0000256" key="7">
    <source>
        <dbReference type="RuleBase" id="RU365090"/>
    </source>
</evidence>
<evidence type="ECO:0000313" key="9">
    <source>
        <dbReference type="EMBL" id="UFP96449.1"/>
    </source>
</evidence>
<evidence type="ECO:0000256" key="2">
    <source>
        <dbReference type="ARBA" id="ARBA00005046"/>
    </source>
</evidence>
<dbReference type="Gene3D" id="3.90.105.10">
    <property type="entry name" value="Molybdopterin biosynthesis moea protein, domain 2"/>
    <property type="match status" value="1"/>
</dbReference>
<keyword evidence="7" id="KW-0479">Metal-binding</keyword>
<sequence length="402" mass="42861">MISVEEAQELILQAVEASAPERVDLLTARGRVLAEAILARTDFPPYDNSAMDGYAVRSADTSFGKLQVVETIAAGRIPTRSLAGGEAARIMTGAMLPEGADAVLIQEEAHLEGDTLMFEKLPAAGANVRYRGTFHKAGSPLMPPGTVLQPGEIALLAAAQRAFVLTHRPPAVAVVSTGDELVGIDGVLGGARIVDSNQYGLVAQVREAGGDPRALGIAPDDPGAIRGRLVAALDADFVLLSGGASVGQFDYTPQVLEALGAQVVLYKINMKPGKPLMFARLGSRLIWGLPGNPVSSLFCFWQFVRPAIRKFMGYPPERWRYPVVQAQLTAPVRSKGDRRAYLRGQLILEAGVWRFAPYRTDNSGNLVSLLGINAFGWLEAGVTDASQGEVVPVLVVGELLNR</sequence>
<dbReference type="InterPro" id="IPR036688">
    <property type="entry name" value="MoeA_C_domain_IV_sf"/>
</dbReference>
<dbReference type="Gene3D" id="2.170.190.11">
    <property type="entry name" value="Molybdopterin biosynthesis moea protein, domain 3"/>
    <property type="match status" value="1"/>
</dbReference>
<comment type="similarity">
    <text evidence="3 7">Belongs to the MoeA family.</text>
</comment>
<dbReference type="RefSeq" id="WP_230843685.1">
    <property type="nucleotide sequence ID" value="NZ_CP063845.1"/>
</dbReference>
<name>A0ABY3PSE0_9CYAN</name>